<feature type="compositionally biased region" description="Basic and acidic residues" evidence="5">
    <location>
        <begin position="130"/>
        <end position="144"/>
    </location>
</feature>
<dbReference type="Gene3D" id="3.40.50.300">
    <property type="entry name" value="P-loop containing nucleotide triphosphate hydrolases"/>
    <property type="match status" value="1"/>
</dbReference>
<dbReference type="SUPFAM" id="SSF68906">
    <property type="entry name" value="SAP domain"/>
    <property type="match status" value="1"/>
</dbReference>
<dbReference type="EMBL" id="CP111022">
    <property type="protein sequence ID" value="WAR18499.1"/>
    <property type="molecule type" value="Genomic_DNA"/>
</dbReference>
<evidence type="ECO:0000256" key="4">
    <source>
        <dbReference type="ARBA" id="ARBA00023242"/>
    </source>
</evidence>
<feature type="domain" description="SAP" evidence="7">
    <location>
        <begin position="9"/>
        <end position="43"/>
    </location>
</feature>
<dbReference type="PANTHER" id="PTHR12381">
    <property type="entry name" value="HETEROGENEOUS NUCLEAR RIBONUCLEOPROTEIN U FAMILY MEMBER"/>
    <property type="match status" value="1"/>
</dbReference>
<comment type="subcellular location">
    <subcellularLocation>
        <location evidence="1">Nucleus</location>
    </subcellularLocation>
</comment>
<dbReference type="SMART" id="SM00513">
    <property type="entry name" value="SAP"/>
    <property type="match status" value="1"/>
</dbReference>
<evidence type="ECO:0000259" key="7">
    <source>
        <dbReference type="PROSITE" id="PS50800"/>
    </source>
</evidence>
<dbReference type="CDD" id="cd12884">
    <property type="entry name" value="SPRY_hnRNP"/>
    <property type="match status" value="1"/>
</dbReference>
<keyword evidence="3" id="KW-0597">Phosphoprotein</keyword>
<dbReference type="Pfam" id="PF02037">
    <property type="entry name" value="SAP"/>
    <property type="match status" value="1"/>
</dbReference>
<protein>
    <submittedName>
        <fullName evidence="8">HNRL1-like protein</fullName>
    </submittedName>
</protein>
<organism evidence="8 9">
    <name type="scientific">Mya arenaria</name>
    <name type="common">Soft-shell clam</name>
    <dbReference type="NCBI Taxonomy" id="6604"/>
    <lineage>
        <taxon>Eukaryota</taxon>
        <taxon>Metazoa</taxon>
        <taxon>Spiralia</taxon>
        <taxon>Lophotrochozoa</taxon>
        <taxon>Mollusca</taxon>
        <taxon>Bivalvia</taxon>
        <taxon>Autobranchia</taxon>
        <taxon>Heteroconchia</taxon>
        <taxon>Euheterodonta</taxon>
        <taxon>Imparidentia</taxon>
        <taxon>Neoheterodontei</taxon>
        <taxon>Myida</taxon>
        <taxon>Myoidea</taxon>
        <taxon>Myidae</taxon>
        <taxon>Mya</taxon>
    </lineage>
</organism>
<dbReference type="InterPro" id="IPR043136">
    <property type="entry name" value="B30.2/SPRY_sf"/>
</dbReference>
<reference evidence="8" key="1">
    <citation type="submission" date="2022-11" db="EMBL/GenBank/DDBJ databases">
        <title>Centuries of genome instability and evolution in soft-shell clam transmissible cancer (bioRxiv).</title>
        <authorList>
            <person name="Hart S.F.M."/>
            <person name="Yonemitsu M.A."/>
            <person name="Giersch R.M."/>
            <person name="Beal B.F."/>
            <person name="Arriagada G."/>
            <person name="Davis B.W."/>
            <person name="Ostrander E.A."/>
            <person name="Goff S.P."/>
            <person name="Metzger M.J."/>
        </authorList>
    </citation>
    <scope>NUCLEOTIDE SEQUENCE</scope>
    <source>
        <strain evidence="8">MELC-2E11</strain>
        <tissue evidence="8">Siphon/mantle</tissue>
    </source>
</reference>
<sequence length="731" mass="81984">MSELDPTKLDKLKVAELQEELKSRGLETKGKKAVLISRLKKALRADDSQNDADLNTTNEEGDTSQSLDESSQDATEVESEAEPEAEQELAISPQTKAPQPDVEEAVAVPDEELPTSPLKNSPEKNSPAKKTPEKAPEPEVKEAFAEPEQELPASPLEKSPVKSSPTKKTPEVAPEPEVKKAVDELAEEKPLSEQVPEPTHVAEEVTPEEEPKMEETETAAHAEPEQNPEVDEADKAEAKGDEQPEEMETEQGGAGETAVEAEVKQEPESENAAMEQQEAAQQEKEMNGDKMDEDVKADVKKEKEEHKDRGEKRRRSRSRSPRRESHKSGDRDSRDQARDERRKRFRAKSPVEPETDEWKELTNVILDKFNSDLYLKISKDGLSGKPSTDDGFAMMWAGARGSYGALDGKIAFQVKLMENLEVEQLGEEETNPHVLRVGWSTDDNNLLLGEEELSFGYGGTAKASTNLKFSDYGEKFTAGDVMTAYIDLDSDPCVISFDKNGTDLGTCFEFEKAKLGDKAMFPHILTKNTTFECDFGQKEEAFFPLKEGYVFINSVAPEDRVKGAQQPEKKEDCEMIMMVGLPAAGKTTWADKYNEEHPEAKFIVLGTNSIIEKMKVMGLPRKRNYAGRWDVLIDKATKCLNRMLEIASKRKRNYILDQTNVYASARRRKMQPFEGFSRRAVVVVPTDEDYKTRLESQQKVEGKEVPESAIYEMKGINNLIDFGTYNFQCYI</sequence>
<evidence type="ECO:0000256" key="3">
    <source>
        <dbReference type="ARBA" id="ARBA00022553"/>
    </source>
</evidence>
<keyword evidence="4" id="KW-0539">Nucleus</keyword>
<dbReference type="Gene3D" id="1.10.720.30">
    <property type="entry name" value="SAP domain"/>
    <property type="match status" value="1"/>
</dbReference>
<accession>A0ABY7FCH2</accession>
<feature type="compositionally biased region" description="Acidic residues" evidence="5">
    <location>
        <begin position="75"/>
        <end position="87"/>
    </location>
</feature>
<dbReference type="SMART" id="SM00449">
    <property type="entry name" value="SPRY"/>
    <property type="match status" value="1"/>
</dbReference>
<dbReference type="InterPro" id="IPR013320">
    <property type="entry name" value="ConA-like_dom_sf"/>
</dbReference>
<dbReference type="PANTHER" id="PTHR12381:SF56">
    <property type="entry name" value="B30.2_SPRY DOMAIN-CONTAINING PROTEIN-RELATED"/>
    <property type="match status" value="1"/>
</dbReference>
<dbReference type="Pfam" id="PF13671">
    <property type="entry name" value="AAA_33"/>
    <property type="match status" value="1"/>
</dbReference>
<dbReference type="InterPro" id="IPR003877">
    <property type="entry name" value="SPRY_dom"/>
</dbReference>
<dbReference type="InterPro" id="IPR036361">
    <property type="entry name" value="SAP_dom_sf"/>
</dbReference>
<proteinExistence type="predicted"/>
<keyword evidence="2" id="KW-0488">Methylation</keyword>
<feature type="compositionally biased region" description="Polar residues" evidence="5">
    <location>
        <begin position="51"/>
        <end position="73"/>
    </location>
</feature>
<dbReference type="Pfam" id="PF00622">
    <property type="entry name" value="SPRY"/>
    <property type="match status" value="1"/>
</dbReference>
<keyword evidence="9" id="KW-1185">Reference proteome</keyword>
<name>A0ABY7FCH2_MYAAR</name>
<evidence type="ECO:0000256" key="1">
    <source>
        <dbReference type="ARBA" id="ARBA00004123"/>
    </source>
</evidence>
<feature type="compositionally biased region" description="Basic and acidic residues" evidence="5">
    <location>
        <begin position="233"/>
        <end position="242"/>
    </location>
</feature>
<feature type="compositionally biased region" description="Acidic residues" evidence="5">
    <location>
        <begin position="101"/>
        <end position="113"/>
    </location>
</feature>
<dbReference type="SUPFAM" id="SSF49899">
    <property type="entry name" value="Concanavalin A-like lectins/glucanases"/>
    <property type="match status" value="1"/>
</dbReference>
<feature type="compositionally biased region" description="Basic and acidic residues" evidence="5">
    <location>
        <begin position="281"/>
        <end position="311"/>
    </location>
</feature>
<dbReference type="InterPro" id="IPR003034">
    <property type="entry name" value="SAP_dom"/>
</dbReference>
<dbReference type="SUPFAM" id="SSF52540">
    <property type="entry name" value="P-loop containing nucleoside triphosphate hydrolases"/>
    <property type="match status" value="1"/>
</dbReference>
<evidence type="ECO:0000313" key="8">
    <source>
        <dbReference type="EMBL" id="WAR18499.1"/>
    </source>
</evidence>
<dbReference type="InterPro" id="IPR027417">
    <property type="entry name" value="P-loop_NTPase"/>
</dbReference>
<dbReference type="Gene3D" id="2.60.120.920">
    <property type="match status" value="1"/>
</dbReference>
<feature type="region of interest" description="Disordered" evidence="5">
    <location>
        <begin position="41"/>
        <end position="355"/>
    </location>
</feature>
<feature type="compositionally biased region" description="Basic and acidic residues" evidence="5">
    <location>
        <begin position="209"/>
        <end position="224"/>
    </location>
</feature>
<feature type="compositionally biased region" description="Basic and acidic residues" evidence="5">
    <location>
        <begin position="321"/>
        <end position="342"/>
    </location>
</feature>
<evidence type="ECO:0000256" key="2">
    <source>
        <dbReference type="ARBA" id="ARBA00022481"/>
    </source>
</evidence>
<evidence type="ECO:0000256" key="5">
    <source>
        <dbReference type="SAM" id="MobiDB-lite"/>
    </source>
</evidence>
<feature type="compositionally biased region" description="Basic and acidic residues" evidence="5">
    <location>
        <begin position="176"/>
        <end position="191"/>
    </location>
</feature>
<evidence type="ECO:0000259" key="6">
    <source>
        <dbReference type="PROSITE" id="PS50188"/>
    </source>
</evidence>
<dbReference type="Proteomes" id="UP001164746">
    <property type="component" value="Chromosome 11"/>
</dbReference>
<dbReference type="InterPro" id="IPR001870">
    <property type="entry name" value="B30.2/SPRY"/>
</dbReference>
<evidence type="ECO:0000313" key="9">
    <source>
        <dbReference type="Proteomes" id="UP001164746"/>
    </source>
</evidence>
<dbReference type="InterPro" id="IPR035778">
    <property type="entry name" value="SPRY_hnRNP_U"/>
</dbReference>
<gene>
    <name evidence="8" type="ORF">MAR_000337</name>
</gene>
<feature type="domain" description="B30.2/SPRY" evidence="6">
    <location>
        <begin position="343"/>
        <end position="540"/>
    </location>
</feature>
<dbReference type="PROSITE" id="PS50800">
    <property type="entry name" value="SAP"/>
    <property type="match status" value="1"/>
</dbReference>
<dbReference type="PROSITE" id="PS50188">
    <property type="entry name" value="B302_SPRY"/>
    <property type="match status" value="1"/>
</dbReference>